<evidence type="ECO:0000256" key="1">
    <source>
        <dbReference type="SAM" id="SignalP"/>
    </source>
</evidence>
<sequence length="267" mass="27664" precursor="true">MRAPQKRISGLFVMLLAAASSAQANLVSNGSFENVNSPTGTSFNIQAGNTMQVPGWVTTSSVSSIVYPGTATTPIDVAGFGPVSLWPGCQAGSTLLNCISPTPFPVTSPDGGNFIAVDGEPLLAGTLSQTLTGLLKGQVYSVTFFQAAAQLKNGDPPFCCTGPTTERWNVTLSDMPFGGSTTESHLSDLMQNASQNFVDWQGQKLMFTATNATEVLGFFAVGTPSGVPPIVLLDGVSVNAAPEPATVVLLLAGLLGIPVARRKAKRL</sequence>
<organism evidence="2">
    <name type="scientific">Solibacter usitatus (strain Ellin6076)</name>
    <dbReference type="NCBI Taxonomy" id="234267"/>
    <lineage>
        <taxon>Bacteria</taxon>
        <taxon>Pseudomonadati</taxon>
        <taxon>Acidobacteriota</taxon>
        <taxon>Terriglobia</taxon>
        <taxon>Bryobacterales</taxon>
        <taxon>Solibacteraceae</taxon>
        <taxon>Candidatus Solibacter</taxon>
    </lineage>
</organism>
<proteinExistence type="predicted"/>
<evidence type="ECO:0008006" key="3">
    <source>
        <dbReference type="Google" id="ProtNLM"/>
    </source>
</evidence>
<reference evidence="2" key="1">
    <citation type="submission" date="2006-10" db="EMBL/GenBank/DDBJ databases">
        <title>Complete sequence of Solibacter usitatus Ellin6076.</title>
        <authorList>
            <consortium name="US DOE Joint Genome Institute"/>
            <person name="Copeland A."/>
            <person name="Lucas S."/>
            <person name="Lapidus A."/>
            <person name="Barry K."/>
            <person name="Detter J.C."/>
            <person name="Glavina del Rio T."/>
            <person name="Hammon N."/>
            <person name="Israni S."/>
            <person name="Dalin E."/>
            <person name="Tice H."/>
            <person name="Pitluck S."/>
            <person name="Thompson L.S."/>
            <person name="Brettin T."/>
            <person name="Bruce D."/>
            <person name="Han C."/>
            <person name="Tapia R."/>
            <person name="Gilna P."/>
            <person name="Schmutz J."/>
            <person name="Larimer F."/>
            <person name="Land M."/>
            <person name="Hauser L."/>
            <person name="Kyrpides N."/>
            <person name="Mikhailova N."/>
            <person name="Janssen P.H."/>
            <person name="Kuske C.R."/>
            <person name="Richardson P."/>
        </authorList>
    </citation>
    <scope>NUCLEOTIDE SEQUENCE</scope>
    <source>
        <strain evidence="2">Ellin6076</strain>
    </source>
</reference>
<dbReference type="InterPro" id="IPR013424">
    <property type="entry name" value="Ice-binding_C"/>
</dbReference>
<dbReference type="OrthoDB" id="190870at2"/>
<dbReference type="InParanoid" id="Q01SW6"/>
<dbReference type="EMBL" id="CP000473">
    <property type="protein sequence ID" value="ABJ87254.1"/>
    <property type="molecule type" value="Genomic_DNA"/>
</dbReference>
<feature type="chain" id="PRO_5004162595" description="PEP-CTERM protein-sorting domain-containing protein" evidence="1">
    <location>
        <begin position="25"/>
        <end position="267"/>
    </location>
</feature>
<feature type="signal peptide" evidence="1">
    <location>
        <begin position="1"/>
        <end position="24"/>
    </location>
</feature>
<protein>
    <recommendedName>
        <fullName evidence="3">PEP-CTERM protein-sorting domain-containing protein</fullName>
    </recommendedName>
</protein>
<dbReference type="eggNOG" id="ENOG50333ME">
    <property type="taxonomic scope" value="Bacteria"/>
</dbReference>
<gene>
    <name evidence="2" type="ordered locus">Acid_6328</name>
</gene>
<dbReference type="HOGENOM" id="CLU_874053_0_0_0"/>
<accession>Q01SW6</accession>
<dbReference type="STRING" id="234267.Acid_6328"/>
<dbReference type="NCBIfam" id="TIGR02595">
    <property type="entry name" value="PEP_CTERM"/>
    <property type="match status" value="1"/>
</dbReference>
<dbReference type="AlphaFoldDB" id="Q01SW6"/>
<evidence type="ECO:0000313" key="2">
    <source>
        <dbReference type="EMBL" id="ABJ87254.1"/>
    </source>
</evidence>
<name>Q01SW6_SOLUE</name>
<dbReference type="KEGG" id="sus:Acid_6328"/>
<keyword evidence="1" id="KW-0732">Signal</keyword>